<protein>
    <submittedName>
        <fullName evidence="5">CE1759 family FMN reductase</fullName>
        <ecNumber evidence="5">1.-.-.-</ecNumber>
    </submittedName>
</protein>
<dbReference type="InterPro" id="IPR051814">
    <property type="entry name" value="NAD(P)H-dep_FMN_reductase"/>
</dbReference>
<evidence type="ECO:0000313" key="6">
    <source>
        <dbReference type="Proteomes" id="UP001596266"/>
    </source>
</evidence>
<organism evidence="5 6">
    <name type="scientific">Luteococcus sanguinis</name>
    <dbReference type="NCBI Taxonomy" id="174038"/>
    <lineage>
        <taxon>Bacteria</taxon>
        <taxon>Bacillati</taxon>
        <taxon>Actinomycetota</taxon>
        <taxon>Actinomycetes</taxon>
        <taxon>Propionibacteriales</taxon>
        <taxon>Propionibacteriaceae</taxon>
        <taxon>Luteococcus</taxon>
    </lineage>
</organism>
<reference evidence="6" key="1">
    <citation type="journal article" date="2019" name="Int. J. Syst. Evol. Microbiol.">
        <title>The Global Catalogue of Microorganisms (GCM) 10K type strain sequencing project: providing services to taxonomists for standard genome sequencing and annotation.</title>
        <authorList>
            <consortium name="The Broad Institute Genomics Platform"/>
            <consortium name="The Broad Institute Genome Sequencing Center for Infectious Disease"/>
            <person name="Wu L."/>
            <person name="Ma J."/>
        </authorList>
    </citation>
    <scope>NUCLEOTIDE SEQUENCE [LARGE SCALE GENOMIC DNA]</scope>
    <source>
        <strain evidence="6">CGMCC 1.15277</strain>
    </source>
</reference>
<dbReference type="NCBIfam" id="TIGR04037">
    <property type="entry name" value="LLM_duo_CE1759"/>
    <property type="match status" value="1"/>
</dbReference>
<dbReference type="SUPFAM" id="SSF52218">
    <property type="entry name" value="Flavoproteins"/>
    <property type="match status" value="1"/>
</dbReference>
<evidence type="ECO:0000256" key="1">
    <source>
        <dbReference type="ARBA" id="ARBA00022630"/>
    </source>
</evidence>
<dbReference type="Proteomes" id="UP001596266">
    <property type="component" value="Unassembled WGS sequence"/>
</dbReference>
<gene>
    <name evidence="5" type="ORF">ACFP57_13515</name>
</gene>
<dbReference type="EMBL" id="JBHSUA010000025">
    <property type="protein sequence ID" value="MFC6397994.1"/>
    <property type="molecule type" value="Genomic_DNA"/>
</dbReference>
<dbReference type="GO" id="GO:0016491">
    <property type="term" value="F:oxidoreductase activity"/>
    <property type="evidence" value="ECO:0007669"/>
    <property type="project" value="UniProtKB-KW"/>
</dbReference>
<dbReference type="PANTHER" id="PTHR43408:SF2">
    <property type="entry name" value="FMN REDUCTASE (NADPH)"/>
    <property type="match status" value="1"/>
</dbReference>
<evidence type="ECO:0000256" key="3">
    <source>
        <dbReference type="ARBA" id="ARBA00023002"/>
    </source>
</evidence>
<evidence type="ECO:0000259" key="4">
    <source>
        <dbReference type="Pfam" id="PF03358"/>
    </source>
</evidence>
<dbReference type="Gene3D" id="3.40.50.360">
    <property type="match status" value="1"/>
</dbReference>
<evidence type="ECO:0000256" key="2">
    <source>
        <dbReference type="ARBA" id="ARBA00022643"/>
    </source>
</evidence>
<dbReference type="InterPro" id="IPR023932">
    <property type="entry name" value="CE1759_FMN_reduct"/>
</dbReference>
<comment type="caution">
    <text evidence="5">The sequence shown here is derived from an EMBL/GenBank/DDBJ whole genome shotgun (WGS) entry which is preliminary data.</text>
</comment>
<dbReference type="PANTHER" id="PTHR43408">
    <property type="entry name" value="FMN REDUCTASE (NADPH)"/>
    <property type="match status" value="1"/>
</dbReference>
<proteinExistence type="predicted"/>
<keyword evidence="1" id="KW-0285">Flavoprotein</keyword>
<dbReference type="RefSeq" id="WP_343886816.1">
    <property type="nucleotide sequence ID" value="NZ_BAAAKI010000024.1"/>
</dbReference>
<keyword evidence="3 5" id="KW-0560">Oxidoreductase</keyword>
<sequence length="195" mass="21013">MKIVGLSAGLSQPSSSRLLLDRLVAATGAEEVQVVELRELGHDLVNHLVTRVASPALQQAMEAVAEADALVVVTPVFNGSYAGLFKMFFEVLDEGTLRGKPLLMAATGGTARHSLAIDQTMLPLFFYLKAAIVPTAVFAATDDWGDDSGLARRVEQAASELVQMVSGEGRVQRPARKPADDFTLEHDFETMMSRL</sequence>
<dbReference type="EC" id="1.-.-.-" evidence="5"/>
<dbReference type="InterPro" id="IPR005025">
    <property type="entry name" value="FMN_Rdtase-like_dom"/>
</dbReference>
<feature type="domain" description="NADPH-dependent FMN reductase-like" evidence="4">
    <location>
        <begin position="1"/>
        <end position="143"/>
    </location>
</feature>
<dbReference type="InterPro" id="IPR029039">
    <property type="entry name" value="Flavoprotein-like_sf"/>
</dbReference>
<name>A0ABW1X3D1_9ACTN</name>
<keyword evidence="6" id="KW-1185">Reference proteome</keyword>
<evidence type="ECO:0000313" key="5">
    <source>
        <dbReference type="EMBL" id="MFC6397994.1"/>
    </source>
</evidence>
<dbReference type="Pfam" id="PF03358">
    <property type="entry name" value="FMN_red"/>
    <property type="match status" value="1"/>
</dbReference>
<accession>A0ABW1X3D1</accession>
<keyword evidence="2" id="KW-0288">FMN</keyword>